<evidence type="ECO:0000313" key="1">
    <source>
        <dbReference type="EMBL" id="RGL55389.1"/>
    </source>
</evidence>
<dbReference type="EMBL" id="QSFW01000046">
    <property type="protein sequence ID" value="RHA82352.1"/>
    <property type="molecule type" value="Genomic_DNA"/>
</dbReference>
<proteinExistence type="predicted"/>
<evidence type="ECO:0000313" key="5">
    <source>
        <dbReference type="Proteomes" id="UP000261187"/>
    </source>
</evidence>
<dbReference type="Proteomes" id="UP000283872">
    <property type="component" value="Unassembled WGS sequence"/>
</dbReference>
<evidence type="ECO:0000313" key="8">
    <source>
        <dbReference type="Proteomes" id="UP000285604"/>
    </source>
</evidence>
<dbReference type="Proteomes" id="UP000284990">
    <property type="component" value="Unassembled WGS sequence"/>
</dbReference>
<comment type="caution">
    <text evidence="2">The sequence shown here is derived from an EMBL/GenBank/DDBJ whole genome shotgun (WGS) entry which is preliminary data.</text>
</comment>
<dbReference type="Proteomes" id="UP000285604">
    <property type="component" value="Unassembled WGS sequence"/>
</dbReference>
<dbReference type="Proteomes" id="UP000261187">
    <property type="component" value="Unassembled WGS sequence"/>
</dbReference>
<evidence type="ECO:0000313" key="2">
    <source>
        <dbReference type="EMBL" id="RGS11849.1"/>
    </source>
</evidence>
<dbReference type="RefSeq" id="WP_117663908.1">
    <property type="nucleotide sequence ID" value="NZ_QRVA01000048.1"/>
</dbReference>
<organism evidence="2 6">
    <name type="scientific">Segatella copri</name>
    <dbReference type="NCBI Taxonomy" id="165179"/>
    <lineage>
        <taxon>Bacteria</taxon>
        <taxon>Pseudomonadati</taxon>
        <taxon>Bacteroidota</taxon>
        <taxon>Bacteroidia</taxon>
        <taxon>Bacteroidales</taxon>
        <taxon>Prevotellaceae</taxon>
        <taxon>Segatella</taxon>
    </lineage>
</organism>
<evidence type="ECO:0000313" key="6">
    <source>
        <dbReference type="Proteomes" id="UP000283872"/>
    </source>
</evidence>
<evidence type="ECO:0000313" key="3">
    <source>
        <dbReference type="EMBL" id="RGX93240.1"/>
    </source>
</evidence>
<dbReference type="EMBL" id="QSSA01000040">
    <property type="protein sequence ID" value="RGL55389.1"/>
    <property type="molecule type" value="Genomic_DNA"/>
</dbReference>
<sequence length="86" mass="9423">MKIPKNNGFQILWQHVADSCSGCLGCICSKGAFLAVILHPKGKAMDSASISFREEQGLMLRKGLDFPNSFHSGWGQLLTKTNFNPP</sequence>
<name>A0A3E4S9Z8_9BACT</name>
<accession>A0A3E4S9Z8</accession>
<gene>
    <name evidence="4" type="ORF">DW916_15440</name>
    <name evidence="2" type="ORF">DWY11_13780</name>
    <name evidence="3" type="ORF">DXA63_10395</name>
    <name evidence="1" type="ORF">DXC61_13775</name>
</gene>
<dbReference type="EMBL" id="QSCI01000047">
    <property type="protein sequence ID" value="RGX93240.1"/>
    <property type="molecule type" value="Genomic_DNA"/>
</dbReference>
<evidence type="ECO:0000313" key="7">
    <source>
        <dbReference type="Proteomes" id="UP000284990"/>
    </source>
</evidence>
<protein>
    <submittedName>
        <fullName evidence="2">Uncharacterized protein</fullName>
    </submittedName>
</protein>
<reference evidence="5 6" key="1">
    <citation type="submission" date="2018-08" db="EMBL/GenBank/DDBJ databases">
        <title>A genome reference for cultivated species of the human gut microbiota.</title>
        <authorList>
            <person name="Zou Y."/>
            <person name="Xue W."/>
            <person name="Luo G."/>
        </authorList>
    </citation>
    <scope>NUCLEOTIDE SEQUENCE [LARGE SCALE GENOMIC DNA]</scope>
    <source>
        <strain evidence="2 6">AF24-12</strain>
        <strain evidence="4 7">AM42-23AC</strain>
        <strain evidence="3 8">OF03-3</strain>
        <strain evidence="1 5">TF06-40</strain>
    </source>
</reference>
<evidence type="ECO:0000313" key="4">
    <source>
        <dbReference type="EMBL" id="RHA82352.1"/>
    </source>
</evidence>
<dbReference type="EMBL" id="QRVA01000048">
    <property type="protein sequence ID" value="RGS11849.1"/>
    <property type="molecule type" value="Genomic_DNA"/>
</dbReference>
<dbReference type="AlphaFoldDB" id="A0A3E4S9Z8"/>